<dbReference type="PANTHER" id="PTHR43792">
    <property type="entry name" value="GNAT FAMILY, PUTATIVE (AFU_ORTHOLOGUE AFUA_3G00765)-RELATED-RELATED"/>
    <property type="match status" value="1"/>
</dbReference>
<dbReference type="InterPro" id="IPR051531">
    <property type="entry name" value="N-acetyltransferase"/>
</dbReference>
<gene>
    <name evidence="2" type="ORF">P3W24_12150</name>
</gene>
<dbReference type="EMBL" id="JARJJS010000002">
    <property type="protein sequence ID" value="MDF4025719.1"/>
    <property type="molecule type" value="Genomic_DNA"/>
</dbReference>
<reference evidence="2 3" key="1">
    <citation type="journal article" date="2024" name="Curr. Microbiol.">
        <title>Luteibacter sahnii sp. nov., A Novel Yellow-Colored Xanthomonadin Pigment Producing Probiotic Bacterium from Healthy Rice Seed Microbiome.</title>
        <authorList>
            <person name="Jaiswal G."/>
            <person name="Rana R."/>
            <person name="Nayak P.K."/>
            <person name="Chouhan R."/>
            <person name="Gandhi S.G."/>
            <person name="Patel H.K."/>
            <person name="Patil P.B."/>
        </authorList>
    </citation>
    <scope>NUCLEOTIDE SEQUENCE [LARGE SCALE GENOMIC DNA]</scope>
    <source>
        <strain evidence="2 3">PPL201</strain>
    </source>
</reference>
<evidence type="ECO:0000313" key="2">
    <source>
        <dbReference type="EMBL" id="MDF4025719.1"/>
    </source>
</evidence>
<organism evidence="2 3">
    <name type="scientific">Luteibacter sahnii</name>
    <dbReference type="NCBI Taxonomy" id="3021977"/>
    <lineage>
        <taxon>Bacteria</taxon>
        <taxon>Pseudomonadati</taxon>
        <taxon>Pseudomonadota</taxon>
        <taxon>Gammaproteobacteria</taxon>
        <taxon>Lysobacterales</taxon>
        <taxon>Rhodanobacteraceae</taxon>
        <taxon>Luteibacter</taxon>
    </lineage>
</organism>
<evidence type="ECO:0000313" key="3">
    <source>
        <dbReference type="Proteomes" id="UP001528850"/>
    </source>
</evidence>
<dbReference type="InterPro" id="IPR000182">
    <property type="entry name" value="GNAT_dom"/>
</dbReference>
<dbReference type="Pfam" id="PF13302">
    <property type="entry name" value="Acetyltransf_3"/>
    <property type="match status" value="1"/>
</dbReference>
<proteinExistence type="predicted"/>
<accession>A0ABT6BCE4</accession>
<feature type="domain" description="N-acetyltransferase" evidence="1">
    <location>
        <begin position="13"/>
        <end position="176"/>
    </location>
</feature>
<dbReference type="PANTHER" id="PTHR43792:SF16">
    <property type="entry name" value="N-ACETYLTRANSFERASE DOMAIN-CONTAINING PROTEIN"/>
    <property type="match status" value="1"/>
</dbReference>
<evidence type="ECO:0000259" key="1">
    <source>
        <dbReference type="PROSITE" id="PS51186"/>
    </source>
</evidence>
<keyword evidence="3" id="KW-1185">Reference proteome</keyword>
<dbReference type="SUPFAM" id="SSF55729">
    <property type="entry name" value="Acyl-CoA N-acyltransferases (Nat)"/>
    <property type="match status" value="1"/>
</dbReference>
<comment type="caution">
    <text evidence="2">The sequence shown here is derived from an EMBL/GenBank/DDBJ whole genome shotgun (WGS) entry which is preliminary data.</text>
</comment>
<dbReference type="Gene3D" id="3.40.630.30">
    <property type="match status" value="1"/>
</dbReference>
<sequence length="180" mass="20231">MSQVAVALDTERLTLRWPELSDLPAMTALWGDSDVVRYIGGKPFSAEDVWQRLLRYRGHWALLGYGYWIIRERTTGAFVGEIGFADWHRNGLAELAGRPEGGWVLSPAMQGRGYAGEALDAVLAWLDRTLGSPSSACIIAPDHGRSLRLAERRGYRIVRRATYRDSDTCVLLRERPDDAR</sequence>
<dbReference type="PROSITE" id="PS51186">
    <property type="entry name" value="GNAT"/>
    <property type="match status" value="1"/>
</dbReference>
<name>A0ABT6BCE4_9GAMM</name>
<protein>
    <submittedName>
        <fullName evidence="2">GNAT family N-acetyltransferase</fullName>
    </submittedName>
</protein>
<dbReference type="Proteomes" id="UP001528850">
    <property type="component" value="Unassembled WGS sequence"/>
</dbReference>
<dbReference type="InterPro" id="IPR016181">
    <property type="entry name" value="Acyl_CoA_acyltransferase"/>
</dbReference>